<accession>A0ABZ2W3Q9</accession>
<dbReference type="Pfam" id="PF00535">
    <property type="entry name" value="Glycos_transf_2"/>
    <property type="match status" value="1"/>
</dbReference>
<organism evidence="2 3">
    <name type="scientific">Marinobacter metalliresistant</name>
    <dbReference type="NCBI Taxonomy" id="2961995"/>
    <lineage>
        <taxon>Bacteria</taxon>
        <taxon>Pseudomonadati</taxon>
        <taxon>Pseudomonadota</taxon>
        <taxon>Gammaproteobacteria</taxon>
        <taxon>Pseudomonadales</taxon>
        <taxon>Marinobacteraceae</taxon>
        <taxon>Marinobacter</taxon>
    </lineage>
</organism>
<dbReference type="Proteomes" id="UP001475781">
    <property type="component" value="Chromosome"/>
</dbReference>
<evidence type="ECO:0000313" key="3">
    <source>
        <dbReference type="Proteomes" id="UP001475781"/>
    </source>
</evidence>
<dbReference type="EMBL" id="CP101118">
    <property type="protein sequence ID" value="WZF89283.1"/>
    <property type="molecule type" value="Genomic_DNA"/>
</dbReference>
<dbReference type="RefSeq" id="WP_341582054.1">
    <property type="nucleotide sequence ID" value="NZ_CP101118.1"/>
</dbReference>
<evidence type="ECO:0000259" key="1">
    <source>
        <dbReference type="Pfam" id="PF00535"/>
    </source>
</evidence>
<keyword evidence="2" id="KW-0328">Glycosyltransferase</keyword>
<dbReference type="EC" id="2.4.-.-" evidence="2"/>
<sequence>MSTLTNPLVSIITPTYNRADFIEQAVNSVLAQTYASFELLIVDDGSTDNTRDLLKPALADSRVRYFRQQNQGQSVARNLALSEAKGDLVCFLDSDNYWPAEKLEHQVSLFRQHPDYDVIYGDIIVIDEKGQEVSRKNMRRYSGHIARYMICDNCVSMNTAMARRRCFDELGAMSGKRRVADDYDLWLRFSARFRFLYVPEFLAYYRVMDDQISSDKTRRFDSNWQIITDFRQEFPDAMSKQEFDSGFAAFHSRKARYLASHGSRSQALAEMVKALRLRPLRRASWRSLAAVLLK</sequence>
<dbReference type="SUPFAM" id="SSF53448">
    <property type="entry name" value="Nucleotide-diphospho-sugar transferases"/>
    <property type="match status" value="1"/>
</dbReference>
<keyword evidence="2" id="KW-0808">Transferase</keyword>
<dbReference type="PANTHER" id="PTHR22916:SF3">
    <property type="entry name" value="UDP-GLCNAC:BETAGAL BETA-1,3-N-ACETYLGLUCOSAMINYLTRANSFERASE-LIKE PROTEIN 1"/>
    <property type="match status" value="1"/>
</dbReference>
<name>A0ABZ2W3Q9_9GAMM</name>
<evidence type="ECO:0000313" key="2">
    <source>
        <dbReference type="EMBL" id="WZF89283.1"/>
    </source>
</evidence>
<reference evidence="2 3" key="1">
    <citation type="submission" date="2022-07" db="EMBL/GenBank/DDBJ databases">
        <title>A copper resistant bacterium isolated from sediment samples of deep sea hydrothermal areas.</title>
        <authorList>
            <person name="Zeng X."/>
        </authorList>
    </citation>
    <scope>NUCLEOTIDE SEQUENCE [LARGE SCALE GENOMIC DNA]</scope>
    <source>
        <strain evidence="3">CuT 6</strain>
    </source>
</reference>
<protein>
    <submittedName>
        <fullName evidence="2">Glycosyltransferase</fullName>
        <ecNumber evidence="2">2.4.-.-</ecNumber>
    </submittedName>
</protein>
<dbReference type="InterPro" id="IPR029044">
    <property type="entry name" value="Nucleotide-diphossugar_trans"/>
</dbReference>
<keyword evidence="3" id="KW-1185">Reference proteome</keyword>
<dbReference type="GO" id="GO:0016757">
    <property type="term" value="F:glycosyltransferase activity"/>
    <property type="evidence" value="ECO:0007669"/>
    <property type="project" value="UniProtKB-KW"/>
</dbReference>
<feature type="domain" description="Glycosyltransferase 2-like" evidence="1">
    <location>
        <begin position="10"/>
        <end position="144"/>
    </location>
</feature>
<dbReference type="Gene3D" id="3.90.550.10">
    <property type="entry name" value="Spore Coat Polysaccharide Biosynthesis Protein SpsA, Chain A"/>
    <property type="match status" value="1"/>
</dbReference>
<dbReference type="PANTHER" id="PTHR22916">
    <property type="entry name" value="GLYCOSYLTRANSFERASE"/>
    <property type="match status" value="1"/>
</dbReference>
<gene>
    <name evidence="2" type="ORF">NLK58_03460</name>
</gene>
<dbReference type="InterPro" id="IPR001173">
    <property type="entry name" value="Glyco_trans_2-like"/>
</dbReference>
<proteinExistence type="predicted"/>